<dbReference type="PANTHER" id="PTHR43736:SF1">
    <property type="entry name" value="DIHYDRONEOPTERIN TRIPHOSPHATE DIPHOSPHATASE"/>
    <property type="match status" value="1"/>
</dbReference>
<dbReference type="EMBL" id="FQXU01000017">
    <property type="protein sequence ID" value="SHI63080.1"/>
    <property type="molecule type" value="Genomic_DNA"/>
</dbReference>
<sequence length="134" mass="15860">MRTKTIYFATKALIVNAGKFLAVHKSNVNYDLYELPGGRLEFGETPEETLKREIREELNIKVNPIKLFDTWTFISDDYQIVGVIYLCTIKEGKITLSEEHDKYQWLPLEKESSQYMHKVFNEKMCNWDFDNIIK</sequence>
<dbReference type="InterPro" id="IPR020476">
    <property type="entry name" value="Nudix_hydrolase"/>
</dbReference>
<dbReference type="PROSITE" id="PS51462">
    <property type="entry name" value="NUDIX"/>
    <property type="match status" value="1"/>
</dbReference>
<dbReference type="Proteomes" id="UP000184241">
    <property type="component" value="Unassembled WGS sequence"/>
</dbReference>
<gene>
    <name evidence="5" type="ORF">SAMN02745941_04090</name>
</gene>
<organism evidence="5 6">
    <name type="scientific">Clostridium intestinale DSM 6191</name>
    <dbReference type="NCBI Taxonomy" id="1121320"/>
    <lineage>
        <taxon>Bacteria</taxon>
        <taxon>Bacillati</taxon>
        <taxon>Bacillota</taxon>
        <taxon>Clostridia</taxon>
        <taxon>Eubacteriales</taxon>
        <taxon>Clostridiaceae</taxon>
        <taxon>Clostridium</taxon>
    </lineage>
</organism>
<feature type="domain" description="Nudix hydrolase" evidence="4">
    <location>
        <begin position="5"/>
        <end position="130"/>
    </location>
</feature>
<evidence type="ECO:0000313" key="5">
    <source>
        <dbReference type="EMBL" id="SHI63080.1"/>
    </source>
</evidence>
<evidence type="ECO:0000256" key="2">
    <source>
        <dbReference type="ARBA" id="ARBA00022801"/>
    </source>
</evidence>
<dbReference type="InterPro" id="IPR000086">
    <property type="entry name" value="NUDIX_hydrolase_dom"/>
</dbReference>
<dbReference type="AlphaFoldDB" id="A0A1M6CQ43"/>
<dbReference type="SUPFAM" id="SSF55811">
    <property type="entry name" value="Nudix"/>
    <property type="match status" value="1"/>
</dbReference>
<name>A0A1M6CQ43_9CLOT</name>
<dbReference type="Gene3D" id="3.90.79.10">
    <property type="entry name" value="Nucleoside Triphosphate Pyrophosphohydrolase"/>
    <property type="match status" value="1"/>
</dbReference>
<accession>A0A1M6CQ43</accession>
<dbReference type="InterPro" id="IPR020084">
    <property type="entry name" value="NUDIX_hydrolase_CS"/>
</dbReference>
<dbReference type="PRINTS" id="PR00502">
    <property type="entry name" value="NUDIXFAMILY"/>
</dbReference>
<evidence type="ECO:0000256" key="3">
    <source>
        <dbReference type="RuleBase" id="RU003476"/>
    </source>
</evidence>
<dbReference type="GO" id="GO:0016787">
    <property type="term" value="F:hydrolase activity"/>
    <property type="evidence" value="ECO:0007669"/>
    <property type="project" value="UniProtKB-KW"/>
</dbReference>
<evidence type="ECO:0000259" key="4">
    <source>
        <dbReference type="PROSITE" id="PS51462"/>
    </source>
</evidence>
<comment type="similarity">
    <text evidence="1 3">Belongs to the Nudix hydrolase family.</text>
</comment>
<protein>
    <submittedName>
        <fullName evidence="5">8-oxo-dGTP diphosphatase</fullName>
    </submittedName>
</protein>
<proteinExistence type="inferred from homology"/>
<dbReference type="CDD" id="cd04699">
    <property type="entry name" value="NUDIX_MutT_Nudt1"/>
    <property type="match status" value="1"/>
</dbReference>
<dbReference type="Pfam" id="PF00293">
    <property type="entry name" value="NUDIX"/>
    <property type="match status" value="1"/>
</dbReference>
<reference evidence="5 6" key="1">
    <citation type="submission" date="2016-11" db="EMBL/GenBank/DDBJ databases">
        <authorList>
            <person name="Jaros S."/>
            <person name="Januszkiewicz K."/>
            <person name="Wedrychowicz H."/>
        </authorList>
    </citation>
    <scope>NUCLEOTIDE SEQUENCE [LARGE SCALE GENOMIC DNA]</scope>
    <source>
        <strain evidence="5 6">DSM 6191</strain>
    </source>
</reference>
<dbReference type="PROSITE" id="PS00893">
    <property type="entry name" value="NUDIX_BOX"/>
    <property type="match status" value="1"/>
</dbReference>
<dbReference type="PANTHER" id="PTHR43736">
    <property type="entry name" value="ADP-RIBOSE PYROPHOSPHATASE"/>
    <property type="match status" value="1"/>
</dbReference>
<keyword evidence="2 3" id="KW-0378">Hydrolase</keyword>
<evidence type="ECO:0000256" key="1">
    <source>
        <dbReference type="ARBA" id="ARBA00005582"/>
    </source>
</evidence>
<evidence type="ECO:0000313" key="6">
    <source>
        <dbReference type="Proteomes" id="UP000184241"/>
    </source>
</evidence>
<dbReference type="InterPro" id="IPR015797">
    <property type="entry name" value="NUDIX_hydrolase-like_dom_sf"/>
</dbReference>
<dbReference type="RefSeq" id="WP_073022426.1">
    <property type="nucleotide sequence ID" value="NZ_FQXU01000017.1"/>
</dbReference>